<keyword evidence="2 4" id="KW-0547">Nucleotide-binding</keyword>
<keyword evidence="7" id="KW-1185">Reference proteome</keyword>
<feature type="binding site" evidence="4">
    <location>
        <begin position="5"/>
        <end position="9"/>
    </location>
    <ligand>
        <name>ATP</name>
        <dbReference type="ChEBI" id="CHEBI:30616"/>
    </ligand>
</feature>
<dbReference type="OrthoDB" id="9801938at2"/>
<dbReference type="Proteomes" id="UP000199673">
    <property type="component" value="Unassembled WGS sequence"/>
</dbReference>
<dbReference type="NCBIfam" id="TIGR02727">
    <property type="entry name" value="MTHFS_bact"/>
    <property type="match status" value="1"/>
</dbReference>
<accession>A0A1I7CYN2</accession>
<comment type="similarity">
    <text evidence="1 5">Belongs to the 5-formyltetrahydrofolate cyclo-ligase family.</text>
</comment>
<dbReference type="AlphaFoldDB" id="A0A1I7CYN2"/>
<dbReference type="InterPro" id="IPR024185">
    <property type="entry name" value="FTHF_cligase-like_sf"/>
</dbReference>
<evidence type="ECO:0000313" key="6">
    <source>
        <dbReference type="EMBL" id="SFU04509.1"/>
    </source>
</evidence>
<comment type="cofactor">
    <cofactor evidence="5">
        <name>Mg(2+)</name>
        <dbReference type="ChEBI" id="CHEBI:18420"/>
    </cofactor>
</comment>
<dbReference type="PANTHER" id="PTHR23407">
    <property type="entry name" value="ATPASE INHIBITOR/5-FORMYLTETRAHYDROFOLATE CYCLO-LIGASE"/>
    <property type="match status" value="1"/>
</dbReference>
<dbReference type="Pfam" id="PF01812">
    <property type="entry name" value="5-FTHF_cyc-lig"/>
    <property type="match status" value="1"/>
</dbReference>
<proteinExistence type="inferred from homology"/>
<dbReference type="GO" id="GO:0046872">
    <property type="term" value="F:metal ion binding"/>
    <property type="evidence" value="ECO:0007669"/>
    <property type="project" value="UniProtKB-KW"/>
</dbReference>
<keyword evidence="6" id="KW-0436">Ligase</keyword>
<evidence type="ECO:0000313" key="7">
    <source>
        <dbReference type="Proteomes" id="UP000199673"/>
    </source>
</evidence>
<evidence type="ECO:0000256" key="5">
    <source>
        <dbReference type="RuleBase" id="RU361279"/>
    </source>
</evidence>
<dbReference type="RefSeq" id="WP_091695982.1">
    <property type="nucleotide sequence ID" value="NZ_FPBF01000005.1"/>
</dbReference>
<keyword evidence="5" id="KW-0479">Metal-binding</keyword>
<evidence type="ECO:0000256" key="3">
    <source>
        <dbReference type="ARBA" id="ARBA00022840"/>
    </source>
</evidence>
<dbReference type="PANTHER" id="PTHR23407:SF1">
    <property type="entry name" value="5-FORMYLTETRAHYDROFOLATE CYCLO-LIGASE"/>
    <property type="match status" value="1"/>
</dbReference>
<reference evidence="7" key="1">
    <citation type="submission" date="2016-10" db="EMBL/GenBank/DDBJ databases">
        <authorList>
            <person name="Varghese N."/>
            <person name="Submissions S."/>
        </authorList>
    </citation>
    <scope>NUCLEOTIDE SEQUENCE [LARGE SCALE GENOMIC DNA]</scope>
    <source>
        <strain evidence="7">DSM 23445</strain>
    </source>
</reference>
<evidence type="ECO:0000256" key="4">
    <source>
        <dbReference type="PIRSR" id="PIRSR006806-1"/>
    </source>
</evidence>
<evidence type="ECO:0000256" key="1">
    <source>
        <dbReference type="ARBA" id="ARBA00010638"/>
    </source>
</evidence>
<dbReference type="PIRSF" id="PIRSF006806">
    <property type="entry name" value="FTHF_cligase"/>
    <property type="match status" value="1"/>
</dbReference>
<organism evidence="6 7">
    <name type="scientific">Algoriphagus locisalis</name>
    <dbReference type="NCBI Taxonomy" id="305507"/>
    <lineage>
        <taxon>Bacteria</taxon>
        <taxon>Pseudomonadati</taxon>
        <taxon>Bacteroidota</taxon>
        <taxon>Cytophagia</taxon>
        <taxon>Cytophagales</taxon>
        <taxon>Cyclobacteriaceae</taxon>
        <taxon>Algoriphagus</taxon>
    </lineage>
</organism>
<keyword evidence="3 4" id="KW-0067">ATP-binding</keyword>
<dbReference type="SUPFAM" id="SSF100950">
    <property type="entry name" value="NagB/RpiA/CoA transferase-like"/>
    <property type="match status" value="1"/>
</dbReference>
<name>A0A1I7CYN2_9BACT</name>
<protein>
    <recommendedName>
        <fullName evidence="5">5-formyltetrahydrofolate cyclo-ligase</fullName>
        <ecNumber evidence="5">6.3.3.2</ecNumber>
    </recommendedName>
</protein>
<dbReference type="Gene3D" id="3.40.50.10420">
    <property type="entry name" value="NagB/RpiA/CoA transferase-like"/>
    <property type="match status" value="1"/>
</dbReference>
<dbReference type="GO" id="GO:0030272">
    <property type="term" value="F:5-formyltetrahydrofolate cyclo-ligase activity"/>
    <property type="evidence" value="ECO:0007669"/>
    <property type="project" value="UniProtKB-EC"/>
</dbReference>
<dbReference type="EMBL" id="FPBF01000005">
    <property type="protein sequence ID" value="SFU04509.1"/>
    <property type="molecule type" value="Genomic_DNA"/>
</dbReference>
<feature type="binding site" evidence="4">
    <location>
        <position position="59"/>
    </location>
    <ligand>
        <name>substrate</name>
    </ligand>
</feature>
<dbReference type="GO" id="GO:0009396">
    <property type="term" value="P:folic acid-containing compound biosynthetic process"/>
    <property type="evidence" value="ECO:0007669"/>
    <property type="project" value="TreeGrafter"/>
</dbReference>
<evidence type="ECO:0000256" key="2">
    <source>
        <dbReference type="ARBA" id="ARBA00022741"/>
    </source>
</evidence>
<dbReference type="STRING" id="305507.SAMN04489724_3583"/>
<keyword evidence="5" id="KW-0460">Magnesium</keyword>
<comment type="catalytic activity">
    <reaction evidence="5">
        <text>(6S)-5-formyl-5,6,7,8-tetrahydrofolate + ATP = (6R)-5,10-methenyltetrahydrofolate + ADP + phosphate</text>
        <dbReference type="Rhea" id="RHEA:10488"/>
        <dbReference type="ChEBI" id="CHEBI:30616"/>
        <dbReference type="ChEBI" id="CHEBI:43474"/>
        <dbReference type="ChEBI" id="CHEBI:57455"/>
        <dbReference type="ChEBI" id="CHEBI:57457"/>
        <dbReference type="ChEBI" id="CHEBI:456216"/>
        <dbReference type="EC" id="6.3.3.2"/>
    </reaction>
</comment>
<gene>
    <name evidence="6" type="ORF">SAMN04489724_3583</name>
</gene>
<dbReference type="InterPro" id="IPR037171">
    <property type="entry name" value="NagB/RpiA_transferase-like"/>
</dbReference>
<dbReference type="InterPro" id="IPR002698">
    <property type="entry name" value="FTHF_cligase"/>
</dbReference>
<dbReference type="EC" id="6.3.3.2" evidence="5"/>
<dbReference type="GO" id="GO:0005524">
    <property type="term" value="F:ATP binding"/>
    <property type="evidence" value="ECO:0007669"/>
    <property type="project" value="UniProtKB-KW"/>
</dbReference>
<sequence length="190" mass="21776">MSLDKHQLRTYYKELRASLSEEEIEQKSLQIKGNVISFLNGRKGLNHFHLFFPIPKHREVNTFPIKAYLEENGAAVYTSRVDPKSLQLKTLRLKPNTKFQFDKWGIPVPEEFDLVSNDLIQVVFIPLLAYDQKGNRIGFGKGYYDAFLAGLDPSVLKVGLSFFAPELSILPELHDIPLDYCITAEKIITF</sequence>
<feature type="binding site" evidence="4">
    <location>
        <begin position="136"/>
        <end position="144"/>
    </location>
    <ligand>
        <name>ATP</name>
        <dbReference type="ChEBI" id="CHEBI:30616"/>
    </ligand>
</feature>
<dbReference type="GO" id="GO:0035999">
    <property type="term" value="P:tetrahydrofolate interconversion"/>
    <property type="evidence" value="ECO:0007669"/>
    <property type="project" value="TreeGrafter"/>
</dbReference>